<reference evidence="6" key="1">
    <citation type="submission" date="2022-08" db="EMBL/GenBank/DDBJ databases">
        <title>Catabolic pathway analysis in culturable SAR92 clade bacteria reveals their overlooked roles in DMSP degradation in coastal seas.</title>
        <authorList>
            <person name="He X."/>
            <person name="Zhang X."/>
            <person name="Zhang Y."/>
        </authorList>
    </citation>
    <scope>NUCLEOTIDE SEQUENCE</scope>
    <source>
        <strain evidence="6">H455</strain>
    </source>
</reference>
<evidence type="ECO:0000256" key="2">
    <source>
        <dbReference type="ARBA" id="ARBA00022679"/>
    </source>
</evidence>
<sequence>MQTAIRLLNSQSRWLVLTGAGVSAESGVPTYRNRRGEWQRKPPVTHQEFVGNHQARQRFWARNLVGWRFMSNAQPNAAHNALVGLEKTGVVSCLVTQNVDGLHQRAGSQKVIDLHGRVDTVSCIGCNLRLPRAPLQTWLESNNPDFAKLAGAIAPDGDADVDNLDHSAMQVPDCENCGGILKPDAVFFGDSVPAQRVADAEQQMQDADGLVVVGSSLVAFSGYRFCLWASKQNKPIVIINDGSTRADEIATVTVAGSCGDVLQGWLQSPSGF</sequence>
<dbReference type="InterPro" id="IPR029035">
    <property type="entry name" value="DHS-like_NAD/FAD-binding_dom"/>
</dbReference>
<dbReference type="SUPFAM" id="SSF52467">
    <property type="entry name" value="DHS-like NAD/FAD-binding domain"/>
    <property type="match status" value="1"/>
</dbReference>
<keyword evidence="7" id="KW-1185">Reference proteome</keyword>
<keyword evidence="4" id="KW-0479">Metal-binding</keyword>
<name>A0ABY5TTR7_9GAMM</name>
<feature type="domain" description="Deacetylase sirtuin-type" evidence="5">
    <location>
        <begin position="1"/>
        <end position="272"/>
    </location>
</feature>
<dbReference type="NCBIfam" id="NF003738">
    <property type="entry name" value="PRK05333.1"/>
    <property type="match status" value="1"/>
</dbReference>
<dbReference type="EMBL" id="CP103416">
    <property type="protein sequence ID" value="UVW35713.1"/>
    <property type="molecule type" value="Genomic_DNA"/>
</dbReference>
<evidence type="ECO:0000313" key="6">
    <source>
        <dbReference type="EMBL" id="UVW35713.1"/>
    </source>
</evidence>
<evidence type="ECO:0000313" key="7">
    <source>
        <dbReference type="Proteomes" id="UP001059934"/>
    </source>
</evidence>
<feature type="active site" description="Proton acceptor" evidence="4">
    <location>
        <position position="115"/>
    </location>
</feature>
<dbReference type="PANTHER" id="PTHR11085:SF10">
    <property type="entry name" value="NAD-DEPENDENT PROTEIN DEACYLASE SIRTUIN-5, MITOCHONDRIAL-RELATED"/>
    <property type="match status" value="1"/>
</dbReference>
<dbReference type="EC" id="2.3.1.286" evidence="1"/>
<feature type="binding site" evidence="4">
    <location>
        <position position="123"/>
    </location>
    <ligand>
        <name>Zn(2+)</name>
        <dbReference type="ChEBI" id="CHEBI:29105"/>
    </ligand>
</feature>
<dbReference type="PANTHER" id="PTHR11085">
    <property type="entry name" value="NAD-DEPENDENT PROTEIN DEACYLASE SIRTUIN-5, MITOCHONDRIAL-RELATED"/>
    <property type="match status" value="1"/>
</dbReference>
<protein>
    <recommendedName>
        <fullName evidence="1">protein acetyllysine N-acetyltransferase</fullName>
        <ecNumber evidence="1">2.3.1.286</ecNumber>
    </recommendedName>
</protein>
<dbReference type="Gene3D" id="3.40.50.1220">
    <property type="entry name" value="TPP-binding domain"/>
    <property type="match status" value="1"/>
</dbReference>
<feature type="binding site" evidence="4">
    <location>
        <position position="174"/>
    </location>
    <ligand>
        <name>Zn(2+)</name>
        <dbReference type="ChEBI" id="CHEBI:29105"/>
    </ligand>
</feature>
<evidence type="ECO:0000256" key="4">
    <source>
        <dbReference type="PROSITE-ProRule" id="PRU00236"/>
    </source>
</evidence>
<organism evidence="6 7">
    <name type="scientific">SAR92 clade bacterium H455</name>
    <dbReference type="NCBI Taxonomy" id="2974818"/>
    <lineage>
        <taxon>Bacteria</taxon>
        <taxon>Pseudomonadati</taxon>
        <taxon>Pseudomonadota</taxon>
        <taxon>Gammaproteobacteria</taxon>
        <taxon>Cellvibrionales</taxon>
        <taxon>Porticoccaceae</taxon>
        <taxon>SAR92 clade</taxon>
    </lineage>
</organism>
<dbReference type="Gene3D" id="3.30.1600.10">
    <property type="entry name" value="SIR2/SIRT2 'Small Domain"/>
    <property type="match status" value="1"/>
</dbReference>
<dbReference type="InterPro" id="IPR026590">
    <property type="entry name" value="Ssirtuin_cat_dom"/>
</dbReference>
<dbReference type="Proteomes" id="UP001059934">
    <property type="component" value="Chromosome"/>
</dbReference>
<evidence type="ECO:0000256" key="1">
    <source>
        <dbReference type="ARBA" id="ARBA00012928"/>
    </source>
</evidence>
<accession>A0ABY5TTR7</accession>
<keyword evidence="3" id="KW-0520">NAD</keyword>
<keyword evidence="4" id="KW-0862">Zinc</keyword>
<feature type="binding site" evidence="4">
    <location>
        <position position="177"/>
    </location>
    <ligand>
        <name>Zn(2+)</name>
        <dbReference type="ChEBI" id="CHEBI:29105"/>
    </ligand>
</feature>
<dbReference type="PROSITE" id="PS50305">
    <property type="entry name" value="SIRTUIN"/>
    <property type="match status" value="1"/>
</dbReference>
<gene>
    <name evidence="6" type="ORF">NYF23_03645</name>
</gene>
<proteinExistence type="predicted"/>
<evidence type="ECO:0000259" key="5">
    <source>
        <dbReference type="PROSITE" id="PS50305"/>
    </source>
</evidence>
<keyword evidence="2" id="KW-0808">Transferase</keyword>
<dbReference type="InterPro" id="IPR026591">
    <property type="entry name" value="Sirtuin_cat_small_dom_sf"/>
</dbReference>
<feature type="binding site" evidence="4">
    <location>
        <position position="126"/>
    </location>
    <ligand>
        <name>Zn(2+)</name>
        <dbReference type="ChEBI" id="CHEBI:29105"/>
    </ligand>
</feature>
<evidence type="ECO:0000256" key="3">
    <source>
        <dbReference type="ARBA" id="ARBA00023027"/>
    </source>
</evidence>
<dbReference type="InterPro" id="IPR003000">
    <property type="entry name" value="Sirtuin"/>
</dbReference>
<dbReference type="Pfam" id="PF02146">
    <property type="entry name" value="SIR2"/>
    <property type="match status" value="1"/>
</dbReference>
<dbReference type="InterPro" id="IPR050134">
    <property type="entry name" value="NAD-dep_sirtuin_deacylases"/>
</dbReference>